<organism evidence="1 2">
    <name type="scientific">Parafannyhessea umbonata</name>
    <dbReference type="NCBI Taxonomy" id="604330"/>
    <lineage>
        <taxon>Bacteria</taxon>
        <taxon>Bacillati</taxon>
        <taxon>Actinomycetota</taxon>
        <taxon>Coriobacteriia</taxon>
        <taxon>Coriobacteriales</taxon>
        <taxon>Atopobiaceae</taxon>
        <taxon>Parafannyhessea</taxon>
    </lineage>
</organism>
<evidence type="ECO:0000313" key="1">
    <source>
        <dbReference type="EMBL" id="SDR79049.1"/>
    </source>
</evidence>
<proteinExistence type="predicted"/>
<evidence type="ECO:0000313" key="2">
    <source>
        <dbReference type="Proteomes" id="UP000199480"/>
    </source>
</evidence>
<sequence length="67" mass="7343">MRGPGTAPMRILLNSRCVRWSGPRATSAQFLLKINIEYDEEVDLGVYDGALRLLEGGDRHAADELGA</sequence>
<dbReference type="EMBL" id="LT629759">
    <property type="protein sequence ID" value="SDR79049.1"/>
    <property type="molecule type" value="Genomic_DNA"/>
</dbReference>
<gene>
    <name evidence="1" type="ORF">SAMN04489857_1180</name>
</gene>
<reference evidence="2" key="1">
    <citation type="submission" date="2016-10" db="EMBL/GenBank/DDBJ databases">
        <authorList>
            <person name="Varghese N."/>
            <person name="Submissions S."/>
        </authorList>
    </citation>
    <scope>NUCLEOTIDE SEQUENCE [LARGE SCALE GENOMIC DNA]</scope>
    <source>
        <strain evidence="2">DSM 22620</strain>
    </source>
</reference>
<name>A0A1H1LZ29_9ACTN</name>
<dbReference type="AlphaFoldDB" id="A0A1H1LZ29"/>
<dbReference type="Proteomes" id="UP000199480">
    <property type="component" value="Chromosome I"/>
</dbReference>
<accession>A0A1H1LZ29</accession>
<protein>
    <submittedName>
        <fullName evidence="1">Uncharacterized protein</fullName>
    </submittedName>
</protein>